<protein>
    <recommendedName>
        <fullName evidence="5">Hyaluronidase</fullName>
    </recommendedName>
</protein>
<evidence type="ECO:0000313" key="4">
    <source>
        <dbReference type="Proteomes" id="UP000625283"/>
    </source>
</evidence>
<evidence type="ECO:0000313" key="3">
    <source>
        <dbReference type="EMBL" id="MBL1410339.1"/>
    </source>
</evidence>
<keyword evidence="2" id="KW-1015">Disulfide bond</keyword>
<evidence type="ECO:0000256" key="1">
    <source>
        <dbReference type="ARBA" id="ARBA00008871"/>
    </source>
</evidence>
<dbReference type="InterPro" id="IPR013785">
    <property type="entry name" value="Aldolase_TIM"/>
</dbReference>
<dbReference type="SUPFAM" id="SSF51445">
    <property type="entry name" value="(Trans)glycosidases"/>
    <property type="match status" value="1"/>
</dbReference>
<reference evidence="3 4" key="1">
    <citation type="submission" date="2021-01" db="EMBL/GenBank/DDBJ databases">
        <title>C459-1 draft genome sequence.</title>
        <authorList>
            <person name="Zhang X.-F."/>
        </authorList>
    </citation>
    <scope>NUCLEOTIDE SEQUENCE [LARGE SCALE GENOMIC DNA]</scope>
    <source>
        <strain evidence="4">C459-1</strain>
    </source>
</reference>
<evidence type="ECO:0008006" key="5">
    <source>
        <dbReference type="Google" id="ProtNLM"/>
    </source>
</evidence>
<gene>
    <name evidence="3" type="ORF">JKG61_16405</name>
</gene>
<comment type="caution">
    <text evidence="3">The sequence shown here is derived from an EMBL/GenBank/DDBJ whole genome shotgun (WGS) entry which is preliminary data.</text>
</comment>
<organism evidence="3 4">
    <name type="scientific">Sphingobacterium faecale</name>
    <dbReference type="NCBI Taxonomy" id="2803775"/>
    <lineage>
        <taxon>Bacteria</taxon>
        <taxon>Pseudomonadati</taxon>
        <taxon>Bacteroidota</taxon>
        <taxon>Sphingobacteriia</taxon>
        <taxon>Sphingobacteriales</taxon>
        <taxon>Sphingobacteriaceae</taxon>
        <taxon>Sphingobacterium</taxon>
    </lineage>
</organism>
<accession>A0ABS1R6Z8</accession>
<dbReference type="Pfam" id="PF01630">
    <property type="entry name" value="Glyco_hydro_56"/>
    <property type="match status" value="1"/>
</dbReference>
<dbReference type="Gene3D" id="3.20.20.70">
    <property type="entry name" value="Aldolase class I"/>
    <property type="match status" value="1"/>
</dbReference>
<keyword evidence="4" id="KW-1185">Reference proteome</keyword>
<dbReference type="RefSeq" id="WP_202104036.1">
    <property type="nucleotide sequence ID" value="NZ_JAERTY010000009.1"/>
</dbReference>
<name>A0ABS1R6Z8_9SPHI</name>
<dbReference type="Proteomes" id="UP000625283">
    <property type="component" value="Unassembled WGS sequence"/>
</dbReference>
<evidence type="ECO:0000256" key="2">
    <source>
        <dbReference type="ARBA" id="ARBA00023157"/>
    </source>
</evidence>
<dbReference type="InterPro" id="IPR018155">
    <property type="entry name" value="Hyaluronidase"/>
</dbReference>
<comment type="similarity">
    <text evidence="1">Belongs to the glycosyl hydrolase 56 family.</text>
</comment>
<dbReference type="EMBL" id="JAERTY010000009">
    <property type="protein sequence ID" value="MBL1410339.1"/>
    <property type="molecule type" value="Genomic_DNA"/>
</dbReference>
<dbReference type="InterPro" id="IPR017853">
    <property type="entry name" value="GH"/>
</dbReference>
<sequence length="292" mass="35032">MLFFFSFLSLIAQKQQQLFYYFDFEDVKLSIYLKDNGIQKVLFIDEHAFATGTYFGFNEQKLRKSVEELYPDPLATGFCYIDLEAPYIDELVNEPSDTETFKRSLSYYLQILRSVKKLRPNVKWGYYGIPFTTYWNLDESDWFVENIQKIESLIIESDVLFPSMYFFYSDEESNGFQNDTYVKQNIENLIKISAKYNKMLLPFVMERFHPSNRKLGLQKIPEQQFLRHIRNMLEVTVEQRRIDGIVWWNADKYFYNNKTTKNIGYSKDVKRFLQDNSRSHLKLMKKILVLLK</sequence>
<proteinExistence type="inferred from homology"/>